<evidence type="ECO:0000256" key="1">
    <source>
        <dbReference type="ARBA" id="ARBA00004141"/>
    </source>
</evidence>
<evidence type="ECO:0000256" key="3">
    <source>
        <dbReference type="ARBA" id="ARBA00022692"/>
    </source>
</evidence>
<keyword evidence="10" id="KW-1185">Reference proteome</keyword>
<protein>
    <recommendedName>
        <fullName evidence="6">Protein unc-93 homolog A</fullName>
    </recommendedName>
</protein>
<gene>
    <name evidence="9" type="ORF">IHE44_0009182</name>
    <name evidence="8" type="ORF">IHE44_007634</name>
</gene>
<evidence type="ECO:0000256" key="6">
    <source>
        <dbReference type="ARBA" id="ARBA00040854"/>
    </source>
</evidence>
<feature type="transmembrane region" description="Helical" evidence="7">
    <location>
        <begin position="615"/>
        <end position="638"/>
    </location>
</feature>
<reference evidence="8" key="1">
    <citation type="submission" date="2020-10" db="EMBL/GenBank/DDBJ databases">
        <title>Feather gene expression reveals the developmental basis of iridescence in African starlings.</title>
        <authorList>
            <person name="Rubenstein D.R."/>
        </authorList>
    </citation>
    <scope>NUCLEOTIDE SEQUENCE</scope>
    <source>
        <strain evidence="8">SS15</strain>
        <tissue evidence="8">Liver</tissue>
    </source>
</reference>
<evidence type="ECO:0000256" key="5">
    <source>
        <dbReference type="ARBA" id="ARBA00023136"/>
    </source>
</evidence>
<dbReference type="InterPro" id="IPR010291">
    <property type="entry name" value="Ion_channel_UNC-93"/>
</dbReference>
<keyword evidence="3 7" id="KW-0812">Transmembrane</keyword>
<dbReference type="EMBL" id="JADDUC020000003">
    <property type="protein sequence ID" value="KAI1240741.1"/>
    <property type="molecule type" value="Genomic_DNA"/>
</dbReference>
<dbReference type="OrthoDB" id="78663at2759"/>
<feature type="transmembrane region" description="Helical" evidence="7">
    <location>
        <begin position="547"/>
        <end position="566"/>
    </location>
</feature>
<evidence type="ECO:0000313" key="10">
    <source>
        <dbReference type="Proteomes" id="UP000618051"/>
    </source>
</evidence>
<evidence type="ECO:0000256" key="2">
    <source>
        <dbReference type="ARBA" id="ARBA00009172"/>
    </source>
</evidence>
<evidence type="ECO:0000256" key="7">
    <source>
        <dbReference type="SAM" id="Phobius"/>
    </source>
</evidence>
<dbReference type="SUPFAM" id="SSF103473">
    <property type="entry name" value="MFS general substrate transporter"/>
    <property type="match status" value="1"/>
</dbReference>
<feature type="transmembrane region" description="Helical" evidence="7">
    <location>
        <begin position="737"/>
        <end position="755"/>
    </location>
</feature>
<name>A0A835TZ60_9PASS</name>
<dbReference type="Pfam" id="PF05978">
    <property type="entry name" value="UNC-93"/>
    <property type="match status" value="1"/>
</dbReference>
<comment type="subcellular location">
    <subcellularLocation>
        <location evidence="1">Membrane</location>
        <topology evidence="1">Multi-pass membrane protein</topology>
    </subcellularLocation>
</comment>
<evidence type="ECO:0000313" key="9">
    <source>
        <dbReference type="EMBL" id="KAI1240741.1"/>
    </source>
</evidence>
<comment type="caution">
    <text evidence="8">The sequence shown here is derived from an EMBL/GenBank/DDBJ whole genome shotgun (WGS) entry which is preliminary data.</text>
</comment>
<feature type="transmembrane region" description="Helical" evidence="7">
    <location>
        <begin position="572"/>
        <end position="595"/>
    </location>
</feature>
<dbReference type="PANTHER" id="PTHR19444">
    <property type="entry name" value="UNC-93 RELATED"/>
    <property type="match status" value="1"/>
</dbReference>
<evidence type="ECO:0000256" key="4">
    <source>
        <dbReference type="ARBA" id="ARBA00022989"/>
    </source>
</evidence>
<comment type="similarity">
    <text evidence="2">Belongs to the unc-93 family.</text>
</comment>
<dbReference type="InterPro" id="IPR036259">
    <property type="entry name" value="MFS_trans_sf"/>
</dbReference>
<feature type="transmembrane region" description="Helical" evidence="7">
    <location>
        <begin position="834"/>
        <end position="855"/>
    </location>
</feature>
<reference evidence="9" key="3">
    <citation type="submission" date="2022-01" db="EMBL/GenBank/DDBJ databases">
        <authorList>
            <person name="Rubenstein D.R."/>
        </authorList>
    </citation>
    <scope>NUCLEOTIDE SEQUENCE</scope>
    <source>
        <strain evidence="9">SS15</strain>
        <tissue evidence="9">Liver</tissue>
    </source>
</reference>
<dbReference type="PANTHER" id="PTHR19444:SF13">
    <property type="entry name" value="PROTEIN UNC-93 HOMOLOG A"/>
    <property type="match status" value="1"/>
</dbReference>
<accession>A0A835TZ60</accession>
<feature type="transmembrane region" description="Helical" evidence="7">
    <location>
        <begin position="522"/>
        <end position="540"/>
    </location>
</feature>
<dbReference type="GO" id="GO:0016020">
    <property type="term" value="C:membrane"/>
    <property type="evidence" value="ECO:0007669"/>
    <property type="project" value="UniProtKB-SubCell"/>
</dbReference>
<sequence length="982" mass="108950">SLCSIYFLTSPNIKLPLQECSLPVLEISPLKDGMLLGYEISPYEGLPSCASKPNPPSQPVPQHALQPSMLNPLQSNDMNNSRNVPVVVLLLTAAESSDSLVQQTKLWLVRGMLLQGLHEGAECLDVCVAVGRKKRKIPREEYTLFWMILFAYISELQISSLFKEQRACWRWVANPLPPLLQHMKASFYSKMMAHIGVQRIKPEEPLAPRRAAAVVQEHTQEHQSLLRRKGPKPTVRASKETALSFRAFTHPVLHEKDPGREEGYVMFTDAAITCHFIAGLRGKPKRAAVQVRVLHAEKKTIHGTDLIETNCGDIHPFLVILLVMRLIPLSPKPHIPVARQDEEQLLLLRPMLQLVYGVGSAPETTEHCQLNLGNCVPPSKPPGNQPATMQHLRAHTFLSCQSCVLPVGALLTPTQREALSPTQLHRLPHSQGISTWLSSRLETIALYLSLNSGVKSGVGGNGPRDKLRAVLKTFVFYESTWKGILRMFWSFLSDFCFSLLLMEDSRVYSLNSEEGLGVASLSVLYAALILSSMFLPPILIKKLGCKWTIAISMCCYITFSLGNFYASWYTLIPTSVILGLGGAPLWSAKCTYLTIAGTSYAEKAGKNAKDIINQYFGVFFLVFQSSGIWGNLISSLILSQSSTKVEISEEDLECCGAYNCLTDTTNTTGSAKPSNSLIYTLLGVYTASGVLAVLLVIIFLDQIKSDQAETEKEKLEAPSFWSTFLATFRHLKDKRQCLLIPLTMYSGFEQGFLSGDYTKVYVTCALGIQYVGYVMICFAAVNSLCSLLFGKISQFTGLYGILFEKHKEAAFANYRLWESLGFVIAFGYSTKLQAYIKLYILLSVLVLSMVTYGAVEYLEAKSSPGTPTATKTENGGPHSQETCIDRAVFKMSSQAMGNLTMRRMQVTVQVTERQREKEDGLTLSELDLYCIPRKCGVSKSFIHSQENDLIPSSYRNVWSCTAQTRSFDWKSEGVGMANAGSD</sequence>
<feature type="transmembrane region" description="Helical" evidence="7">
    <location>
        <begin position="767"/>
        <end position="789"/>
    </location>
</feature>
<organism evidence="8">
    <name type="scientific">Lamprotornis superbus</name>
    <dbReference type="NCBI Taxonomy" id="245042"/>
    <lineage>
        <taxon>Eukaryota</taxon>
        <taxon>Metazoa</taxon>
        <taxon>Chordata</taxon>
        <taxon>Craniata</taxon>
        <taxon>Vertebrata</taxon>
        <taxon>Euteleostomi</taxon>
        <taxon>Archelosauria</taxon>
        <taxon>Archosauria</taxon>
        <taxon>Dinosauria</taxon>
        <taxon>Saurischia</taxon>
        <taxon>Theropoda</taxon>
        <taxon>Coelurosauria</taxon>
        <taxon>Aves</taxon>
        <taxon>Neognathae</taxon>
        <taxon>Neoaves</taxon>
        <taxon>Telluraves</taxon>
        <taxon>Australaves</taxon>
        <taxon>Passeriformes</taxon>
        <taxon>Sturnidae</taxon>
        <taxon>Lamprotornis</taxon>
    </lineage>
</organism>
<feature type="transmembrane region" description="Helical" evidence="7">
    <location>
        <begin position="677"/>
        <end position="700"/>
    </location>
</feature>
<reference evidence="9 10" key="2">
    <citation type="journal article" date="2021" name="J. Hered.">
        <title>Feather Gene Expression Elucidates the Developmental Basis of Plumage Iridescence in African Starlings.</title>
        <authorList>
            <person name="Rubenstein D.R."/>
            <person name="Corvelo A."/>
            <person name="MacManes M.D."/>
            <person name="Maia R."/>
            <person name="Narzisi G."/>
            <person name="Rousaki A."/>
            <person name="Vandenabeele P."/>
            <person name="Shawkey M.D."/>
            <person name="Solomon J."/>
        </authorList>
    </citation>
    <scope>NUCLEOTIDE SEQUENCE [LARGE SCALE GENOMIC DNA]</scope>
    <source>
        <strain evidence="9">SS15</strain>
    </source>
</reference>
<keyword evidence="4 7" id="KW-1133">Transmembrane helix</keyword>
<keyword evidence="5 7" id="KW-0472">Membrane</keyword>
<dbReference type="Gene3D" id="1.20.1250.20">
    <property type="entry name" value="MFS general substrate transporter like domains"/>
    <property type="match status" value="1"/>
</dbReference>
<proteinExistence type="inferred from homology"/>
<dbReference type="EMBL" id="JADDUC010000030">
    <property type="protein sequence ID" value="KAG0123183.1"/>
    <property type="molecule type" value="Genomic_DNA"/>
</dbReference>
<evidence type="ECO:0000313" key="8">
    <source>
        <dbReference type="EMBL" id="KAG0123183.1"/>
    </source>
</evidence>
<feature type="non-terminal residue" evidence="8">
    <location>
        <position position="982"/>
    </location>
</feature>
<dbReference type="Proteomes" id="UP000618051">
    <property type="component" value="Unassembled WGS sequence"/>
</dbReference>
<dbReference type="AlphaFoldDB" id="A0A835TZ60"/>
<dbReference type="InterPro" id="IPR051951">
    <property type="entry name" value="UNC-93_regulatory"/>
</dbReference>